<protein>
    <recommendedName>
        <fullName evidence="6">Gfo/Idh/MocA family oxidoreductase</fullName>
    </recommendedName>
</protein>
<keyword evidence="5" id="KW-1185">Reference proteome</keyword>
<dbReference type="Gene3D" id="3.30.360.10">
    <property type="entry name" value="Dihydrodipicolinate Reductase, domain 2"/>
    <property type="match status" value="1"/>
</dbReference>
<feature type="domain" description="Gfo/Idh/MocA-like oxidoreductase C-terminal" evidence="3">
    <location>
        <begin position="131"/>
        <end position="320"/>
    </location>
</feature>
<sequence>MKVAVLGSGGMGGVHADVYTKLENVRLTGVCDVRIEQAEKLAARTGATAYSSFDRMLEEADFDVISIALPTYLHKEFAIKAAKAKKHIICEKPIALTAEDAKEMIAVCEDNGVRLFVGHVVRFFPDYANMKAALDSGKLGRPGVAHASRIGGHPGGWFADDSRSGGVILDLMIHDLDFLRSCFGEVSSVYALNAKKDTLDYALVTLHFDNGTIANVESNWGYPGPFHTKAEIAGSKGIIRANSLKSSSLQIAKQGSSNDPGASVVIPGSPGFRSPYELQLEHFLSCISDGGNPIVTADDALKALEVALAAKESIRTGKVVYMQGGRNQ</sequence>
<evidence type="ECO:0000259" key="3">
    <source>
        <dbReference type="Pfam" id="PF02894"/>
    </source>
</evidence>
<dbReference type="InterPro" id="IPR036291">
    <property type="entry name" value="NAD(P)-bd_dom_sf"/>
</dbReference>
<accession>A0A2R5EP77</accession>
<evidence type="ECO:0000256" key="1">
    <source>
        <dbReference type="ARBA" id="ARBA00010928"/>
    </source>
</evidence>
<feature type="domain" description="Gfo/Idh/MocA-like oxidoreductase N-terminal" evidence="2">
    <location>
        <begin position="1"/>
        <end position="119"/>
    </location>
</feature>
<reference evidence="4 5" key="1">
    <citation type="submission" date="2017-08" db="EMBL/GenBank/DDBJ databases">
        <title>Substantial Increase in Enzyme Production by Combined Drug-Resistance Mutations in Paenibacillus agaridevorans.</title>
        <authorList>
            <person name="Tanaka Y."/>
            <person name="Funane K."/>
            <person name="Hosaka T."/>
            <person name="Shiwa Y."/>
            <person name="Fujita N."/>
            <person name="Miyazaki T."/>
            <person name="Yoshikawa H."/>
            <person name="Murakami K."/>
            <person name="Kasahara K."/>
            <person name="Inaoka T."/>
            <person name="Hiraga Y."/>
            <person name="Ochi K."/>
        </authorList>
    </citation>
    <scope>NUCLEOTIDE SEQUENCE [LARGE SCALE GENOMIC DNA]</scope>
    <source>
        <strain evidence="4 5">T-3040</strain>
    </source>
</reference>
<dbReference type="Gene3D" id="3.40.50.720">
    <property type="entry name" value="NAD(P)-binding Rossmann-like Domain"/>
    <property type="match status" value="1"/>
</dbReference>
<dbReference type="SUPFAM" id="SSF55347">
    <property type="entry name" value="Glyceraldehyde-3-phosphate dehydrogenase-like, C-terminal domain"/>
    <property type="match status" value="1"/>
</dbReference>
<dbReference type="Pfam" id="PF01408">
    <property type="entry name" value="GFO_IDH_MocA"/>
    <property type="match status" value="1"/>
</dbReference>
<dbReference type="SUPFAM" id="SSF51735">
    <property type="entry name" value="NAD(P)-binding Rossmann-fold domains"/>
    <property type="match status" value="1"/>
</dbReference>
<dbReference type="AlphaFoldDB" id="A0A2R5EP77"/>
<name>A0A2R5EP77_9BACL</name>
<comment type="similarity">
    <text evidence="1">Belongs to the Gfo/Idh/MocA family.</text>
</comment>
<dbReference type="Proteomes" id="UP000245202">
    <property type="component" value="Unassembled WGS sequence"/>
</dbReference>
<dbReference type="InterPro" id="IPR051450">
    <property type="entry name" value="Gfo/Idh/MocA_Oxidoreductases"/>
</dbReference>
<evidence type="ECO:0000313" key="4">
    <source>
        <dbReference type="EMBL" id="GBG08472.1"/>
    </source>
</evidence>
<evidence type="ECO:0008006" key="6">
    <source>
        <dbReference type="Google" id="ProtNLM"/>
    </source>
</evidence>
<proteinExistence type="inferred from homology"/>
<dbReference type="EMBL" id="BDQX01000171">
    <property type="protein sequence ID" value="GBG08472.1"/>
    <property type="molecule type" value="Genomic_DNA"/>
</dbReference>
<evidence type="ECO:0000313" key="5">
    <source>
        <dbReference type="Proteomes" id="UP000245202"/>
    </source>
</evidence>
<dbReference type="PANTHER" id="PTHR43377:SF1">
    <property type="entry name" value="BILIVERDIN REDUCTASE A"/>
    <property type="match status" value="1"/>
</dbReference>
<dbReference type="PANTHER" id="PTHR43377">
    <property type="entry name" value="BILIVERDIN REDUCTASE A"/>
    <property type="match status" value="1"/>
</dbReference>
<gene>
    <name evidence="4" type="ORF">PAT3040_03055</name>
</gene>
<organism evidence="4 5">
    <name type="scientific">Paenibacillus agaridevorans</name>
    <dbReference type="NCBI Taxonomy" id="171404"/>
    <lineage>
        <taxon>Bacteria</taxon>
        <taxon>Bacillati</taxon>
        <taxon>Bacillota</taxon>
        <taxon>Bacilli</taxon>
        <taxon>Bacillales</taxon>
        <taxon>Paenibacillaceae</taxon>
        <taxon>Paenibacillus</taxon>
    </lineage>
</organism>
<dbReference type="InterPro" id="IPR000683">
    <property type="entry name" value="Gfo/Idh/MocA-like_OxRdtase_N"/>
</dbReference>
<evidence type="ECO:0000259" key="2">
    <source>
        <dbReference type="Pfam" id="PF01408"/>
    </source>
</evidence>
<dbReference type="RefSeq" id="WP_108993413.1">
    <property type="nucleotide sequence ID" value="NZ_BDQX01000171.1"/>
</dbReference>
<dbReference type="GO" id="GO:0000166">
    <property type="term" value="F:nucleotide binding"/>
    <property type="evidence" value="ECO:0007669"/>
    <property type="project" value="InterPro"/>
</dbReference>
<comment type="caution">
    <text evidence="4">The sequence shown here is derived from an EMBL/GenBank/DDBJ whole genome shotgun (WGS) entry which is preliminary data.</text>
</comment>
<dbReference type="Pfam" id="PF02894">
    <property type="entry name" value="GFO_IDH_MocA_C"/>
    <property type="match status" value="1"/>
</dbReference>
<dbReference type="InterPro" id="IPR004104">
    <property type="entry name" value="Gfo/Idh/MocA-like_OxRdtase_C"/>
</dbReference>